<sequence>MFSLFTSSFFPCVYVGSPVPFRCHSLVFVCSHHCKWSEGVQRHVSNQGAPPEVTNEGAQHVAIPTKCSQKKKVKQLGKCYTLSFTWRMLWRVLFFPARLPRQHHRRHHVSFTLPP</sequence>
<dbReference type="VEuPathDB" id="TriTrypDB:TRSC58_07458"/>
<organism evidence="1 2">
    <name type="scientific">Trypanosoma rangeli SC58</name>
    <dbReference type="NCBI Taxonomy" id="429131"/>
    <lineage>
        <taxon>Eukaryota</taxon>
        <taxon>Discoba</taxon>
        <taxon>Euglenozoa</taxon>
        <taxon>Kinetoplastea</taxon>
        <taxon>Metakinetoplastina</taxon>
        <taxon>Trypanosomatida</taxon>
        <taxon>Trypanosomatidae</taxon>
        <taxon>Trypanosoma</taxon>
        <taxon>Herpetosoma</taxon>
    </lineage>
</organism>
<accession>A0A061IT47</accession>
<dbReference type="EMBL" id="AUPL01007743">
    <property type="protein sequence ID" value="ESL04966.1"/>
    <property type="molecule type" value="Genomic_DNA"/>
</dbReference>
<protein>
    <submittedName>
        <fullName evidence="1">Uncharacterized protein</fullName>
    </submittedName>
</protein>
<reference evidence="1 2" key="1">
    <citation type="submission" date="2013-07" db="EMBL/GenBank/DDBJ databases">
        <authorList>
            <person name="Stoco P.H."/>
            <person name="Wagner G."/>
            <person name="Gerber A."/>
            <person name="Zaha A."/>
            <person name="Thompson C."/>
            <person name="Bartholomeu D.C."/>
            <person name="Luckemeyer D.D."/>
            <person name="Bahia D."/>
            <person name="Loreto E."/>
            <person name="Prestes E.B."/>
            <person name="Lima F.M."/>
            <person name="Rodrigues-Luiz G."/>
            <person name="Vallejo G.A."/>
            <person name="Filho J.F."/>
            <person name="Monteiro K.M."/>
            <person name="Tyler K.M."/>
            <person name="de Almeida L.G."/>
            <person name="Ortiz M.F."/>
            <person name="Siervo M.A."/>
            <person name="de Moraes M.H."/>
            <person name="Cunha O.L."/>
            <person name="Mendonca-Neto R."/>
            <person name="Silva R."/>
            <person name="Teixeira S.M."/>
            <person name="Murta S.M."/>
            <person name="Sincero T.C."/>
            <person name="Mendes T.A."/>
            <person name="Urmenyi T.P."/>
            <person name="Silva V.G."/>
            <person name="da Rocha W.D."/>
            <person name="Andersson B."/>
            <person name="Romanha A.J."/>
            <person name="Steindel M."/>
            <person name="de Vasconcelos A.T."/>
            <person name="Grisard E.C."/>
        </authorList>
    </citation>
    <scope>NUCLEOTIDE SEQUENCE [LARGE SCALE GENOMIC DNA]</scope>
    <source>
        <strain evidence="1 2">SC58</strain>
    </source>
</reference>
<evidence type="ECO:0000313" key="1">
    <source>
        <dbReference type="EMBL" id="ESL04966.1"/>
    </source>
</evidence>
<dbReference type="AlphaFoldDB" id="A0A061IT47"/>
<gene>
    <name evidence="1" type="ORF">TRSC58_07458</name>
</gene>
<evidence type="ECO:0000313" key="2">
    <source>
        <dbReference type="Proteomes" id="UP000031737"/>
    </source>
</evidence>
<proteinExistence type="predicted"/>
<dbReference type="Proteomes" id="UP000031737">
    <property type="component" value="Unassembled WGS sequence"/>
</dbReference>
<keyword evidence="2" id="KW-1185">Reference proteome</keyword>
<comment type="caution">
    <text evidence="1">The sequence shown here is derived from an EMBL/GenBank/DDBJ whole genome shotgun (WGS) entry which is preliminary data.</text>
</comment>
<name>A0A061IT47_TRYRA</name>